<dbReference type="GO" id="GO:0008483">
    <property type="term" value="F:transaminase activity"/>
    <property type="evidence" value="ECO:0007669"/>
    <property type="project" value="UniProtKB-KW"/>
</dbReference>
<dbReference type="GO" id="GO:0030170">
    <property type="term" value="F:pyridoxal phosphate binding"/>
    <property type="evidence" value="ECO:0007669"/>
    <property type="project" value="InterPro"/>
</dbReference>
<reference evidence="4 5" key="1">
    <citation type="submission" date="2008-10" db="EMBL/GenBank/DDBJ databases">
        <title>Draft genome sequence of Collinsella stercoris (DSM 13279).</title>
        <authorList>
            <person name="Sudarsanam P."/>
            <person name="Ley R."/>
            <person name="Guruge J."/>
            <person name="Turnbaugh P.J."/>
            <person name="Mahowald M."/>
            <person name="Liep D."/>
            <person name="Gordon J."/>
        </authorList>
    </citation>
    <scope>NUCLEOTIDE SEQUENCE [LARGE SCALE GENOMIC DNA]</scope>
    <source>
        <strain evidence="4 5">DSM 13279</strain>
    </source>
</reference>
<dbReference type="RefSeq" id="WP_006720228.1">
    <property type="nucleotide sequence ID" value="NZ_CP085935.1"/>
</dbReference>
<evidence type="ECO:0000256" key="2">
    <source>
        <dbReference type="ARBA" id="ARBA00022898"/>
    </source>
</evidence>
<keyword evidence="2 3" id="KW-0663">Pyridoxal phosphate</keyword>
<dbReference type="Pfam" id="PF00202">
    <property type="entry name" value="Aminotran_3"/>
    <property type="match status" value="1"/>
</dbReference>
<dbReference type="OrthoDB" id="3246809at2"/>
<dbReference type="InterPro" id="IPR015424">
    <property type="entry name" value="PyrdxlP-dep_Trfase"/>
</dbReference>
<dbReference type="InterPro" id="IPR049704">
    <property type="entry name" value="Aminotrans_3_PPA_site"/>
</dbReference>
<dbReference type="eggNOG" id="COG0160">
    <property type="taxonomic scope" value="Bacteria"/>
</dbReference>
<gene>
    <name evidence="4" type="ORF">COLSTE_00566</name>
</gene>
<evidence type="ECO:0000313" key="5">
    <source>
        <dbReference type="Proteomes" id="UP000003560"/>
    </source>
</evidence>
<dbReference type="Proteomes" id="UP000003560">
    <property type="component" value="Unassembled WGS sequence"/>
</dbReference>
<dbReference type="STRING" id="445975.COLSTE_00566"/>
<proteinExistence type="inferred from homology"/>
<dbReference type="PANTHER" id="PTHR45688">
    <property type="match status" value="1"/>
</dbReference>
<reference evidence="4 5" key="2">
    <citation type="submission" date="2008-10" db="EMBL/GenBank/DDBJ databases">
        <authorList>
            <person name="Fulton L."/>
            <person name="Clifton S."/>
            <person name="Fulton B."/>
            <person name="Xu J."/>
            <person name="Minx P."/>
            <person name="Pepin K.H."/>
            <person name="Johnson M."/>
            <person name="Thiruvilangam P."/>
            <person name="Bhonagiri V."/>
            <person name="Nash W.E."/>
            <person name="Mardis E.R."/>
            <person name="Wilson R.K."/>
        </authorList>
    </citation>
    <scope>NUCLEOTIDE SEQUENCE [LARGE SCALE GENOMIC DNA]</scope>
    <source>
        <strain evidence="4 5">DSM 13279</strain>
    </source>
</reference>
<name>B6G925_9ACTN</name>
<keyword evidence="4" id="KW-0032">Aminotransferase</keyword>
<organism evidence="4 5">
    <name type="scientific">Collinsella stercoris DSM 13279</name>
    <dbReference type="NCBI Taxonomy" id="445975"/>
    <lineage>
        <taxon>Bacteria</taxon>
        <taxon>Bacillati</taxon>
        <taxon>Actinomycetota</taxon>
        <taxon>Coriobacteriia</taxon>
        <taxon>Coriobacteriales</taxon>
        <taxon>Coriobacteriaceae</taxon>
        <taxon>Collinsella</taxon>
    </lineage>
</organism>
<sequence length="466" mass="50474">MIANNLGGAAGQGPAAAGARPVHENVGILESNSFDMGHIDELAPDLRSLVSRRAALGPCYRLFYQKPLHLVRGRGCRLFDADGTEYLDMYNNIPSIGHSNPCVTKAVTEQLQLINTHTRYVHENILDYADELLGLLPRAIDQIMFMCSGSEANDLAVRCAQLYSGGEGIIVTAEAYHGNTALISGLSPSIGKDVPMGRTMRMIPTPDTYRLGTDHLGAWMCARIQEQIDDMRRHGIEFAGVLFDSIFSSDGVIPGNPGFLKPVIDLVHREGGVYIADEVQPGFCRTGAAFWGFERHGIVPDIVTMGKPMANGIACSAMAIKREVLKAFADGNPYFNTFAGNPVAMAAAKAVLSYLREGHMLEHVAEVGEALVRVLNEAGERHPMIGDIRGTGLFVGVDIVKPGTTEADRARAVRLIEVLREHRVLVSLCGPYGNVLKIRPPLVFGADDLDMFADALEASLSEIEHV</sequence>
<comment type="similarity">
    <text evidence="1 3">Belongs to the class-III pyridoxal-phosphate-dependent aminotransferase family.</text>
</comment>
<comment type="caution">
    <text evidence="4">The sequence shown here is derived from an EMBL/GenBank/DDBJ whole genome shotgun (WGS) entry which is preliminary data.</text>
</comment>
<dbReference type="GeneID" id="98002880"/>
<evidence type="ECO:0000313" key="4">
    <source>
        <dbReference type="EMBL" id="EEA91222.1"/>
    </source>
</evidence>
<dbReference type="PANTHER" id="PTHR45688:SF13">
    <property type="entry name" value="ALANINE--GLYOXYLATE AMINOTRANSFERASE 2-LIKE"/>
    <property type="match status" value="1"/>
</dbReference>
<keyword evidence="5" id="KW-1185">Reference proteome</keyword>
<dbReference type="InterPro" id="IPR015421">
    <property type="entry name" value="PyrdxlP-dep_Trfase_major"/>
</dbReference>
<dbReference type="AlphaFoldDB" id="B6G925"/>
<dbReference type="InterPro" id="IPR015422">
    <property type="entry name" value="PyrdxlP-dep_Trfase_small"/>
</dbReference>
<dbReference type="Gene3D" id="3.40.640.10">
    <property type="entry name" value="Type I PLP-dependent aspartate aminotransferase-like (Major domain)"/>
    <property type="match status" value="1"/>
</dbReference>
<dbReference type="InterPro" id="IPR005814">
    <property type="entry name" value="Aminotrans_3"/>
</dbReference>
<dbReference type="CDD" id="cd00610">
    <property type="entry name" value="OAT_like"/>
    <property type="match status" value="1"/>
</dbReference>
<evidence type="ECO:0000256" key="1">
    <source>
        <dbReference type="ARBA" id="ARBA00008954"/>
    </source>
</evidence>
<accession>B6G925</accession>
<dbReference type="SUPFAM" id="SSF53383">
    <property type="entry name" value="PLP-dependent transferases"/>
    <property type="match status" value="1"/>
</dbReference>
<dbReference type="PROSITE" id="PS00600">
    <property type="entry name" value="AA_TRANSFER_CLASS_3"/>
    <property type="match status" value="1"/>
</dbReference>
<dbReference type="HOGENOM" id="CLU_016922_8_0_11"/>
<protein>
    <submittedName>
        <fullName evidence="4">Aminotransferase, class III</fullName>
    </submittedName>
</protein>
<dbReference type="EMBL" id="ABXJ01000030">
    <property type="protein sequence ID" value="EEA91222.1"/>
    <property type="molecule type" value="Genomic_DNA"/>
</dbReference>
<dbReference type="PIRSF" id="PIRSF000521">
    <property type="entry name" value="Transaminase_4ab_Lys_Orn"/>
    <property type="match status" value="1"/>
</dbReference>
<evidence type="ECO:0000256" key="3">
    <source>
        <dbReference type="RuleBase" id="RU003560"/>
    </source>
</evidence>
<dbReference type="Gene3D" id="3.90.1150.10">
    <property type="entry name" value="Aspartate Aminotransferase, domain 1"/>
    <property type="match status" value="1"/>
</dbReference>
<keyword evidence="4" id="KW-0808">Transferase</keyword>